<comment type="subcellular location">
    <subcellularLocation>
        <location evidence="5">Cytoplasm</location>
    </subcellularLocation>
    <text evidence="5">Assembles at midcell at the inner surface of the cytoplasmic membrane.</text>
</comment>
<comment type="function">
    <text evidence="5 7">Essential cell division protein that forms a contractile ring structure (Z ring) at the future cell division site. The regulation of the ring assembly controls the timing and the location of cell division. One of the functions of the FtsZ ring is to recruit other cell division proteins to the septum to produce a new cell wall between the dividing cells. Binds GTP and shows GTPase activity.</text>
</comment>
<dbReference type="EMBL" id="JAAAMV010000001">
    <property type="protein sequence ID" value="NBD22791.1"/>
    <property type="molecule type" value="Genomic_DNA"/>
</dbReference>
<feature type="region of interest" description="Disordered" evidence="8">
    <location>
        <begin position="318"/>
        <end position="377"/>
    </location>
</feature>
<dbReference type="InterPro" id="IPR000158">
    <property type="entry name" value="Cell_div_FtsZ"/>
</dbReference>
<evidence type="ECO:0000313" key="11">
    <source>
        <dbReference type="EMBL" id="NBD22791.1"/>
    </source>
</evidence>
<dbReference type="InterPro" id="IPR003008">
    <property type="entry name" value="Tubulin_FtsZ_GTPase"/>
</dbReference>
<dbReference type="InterPro" id="IPR020805">
    <property type="entry name" value="Cell_div_FtsZ_CS"/>
</dbReference>
<accession>A0ABW9XJR7</accession>
<comment type="caution">
    <text evidence="11">The sequence shown here is derived from an EMBL/GenBank/DDBJ whole genome shotgun (WGS) entry which is preliminary data.</text>
</comment>
<evidence type="ECO:0000313" key="12">
    <source>
        <dbReference type="Proteomes" id="UP000665561"/>
    </source>
</evidence>
<keyword evidence="2 5" id="KW-0547">Nucleotide-binding</keyword>
<protein>
    <recommendedName>
        <fullName evidence="5 6">Cell division protein FtsZ</fullName>
    </recommendedName>
</protein>
<dbReference type="InterPro" id="IPR018316">
    <property type="entry name" value="Tubulin/FtsZ_2-layer-sand-dom"/>
</dbReference>
<dbReference type="RefSeq" id="WP_161740927.1">
    <property type="nucleotide sequence ID" value="NZ_JAAAMV010000001.1"/>
</dbReference>
<feature type="domain" description="Tubulin/FtsZ GTPase" evidence="9">
    <location>
        <begin position="13"/>
        <end position="205"/>
    </location>
</feature>
<keyword evidence="5" id="KW-0963">Cytoplasm</keyword>
<dbReference type="GO" id="GO:0051301">
    <property type="term" value="P:cell division"/>
    <property type="evidence" value="ECO:0007669"/>
    <property type="project" value="UniProtKB-KW"/>
</dbReference>
<dbReference type="Pfam" id="PF12327">
    <property type="entry name" value="FtsZ_C"/>
    <property type="match status" value="1"/>
</dbReference>
<feature type="binding site" evidence="5">
    <location>
        <position position="139"/>
    </location>
    <ligand>
        <name>GTP</name>
        <dbReference type="ChEBI" id="CHEBI:37565"/>
    </ligand>
</feature>
<evidence type="ECO:0000256" key="1">
    <source>
        <dbReference type="ARBA" id="ARBA00009690"/>
    </source>
</evidence>
<feature type="binding site" evidence="5">
    <location>
        <position position="143"/>
    </location>
    <ligand>
        <name>GTP</name>
        <dbReference type="ChEBI" id="CHEBI:37565"/>
    </ligand>
</feature>
<comment type="similarity">
    <text evidence="1 5 7">Belongs to the FtsZ family.</text>
</comment>
<organism evidence="11 12">
    <name type="scientific">Paenibacillus glycinis</name>
    <dbReference type="NCBI Taxonomy" id="2697035"/>
    <lineage>
        <taxon>Bacteria</taxon>
        <taxon>Bacillati</taxon>
        <taxon>Bacillota</taxon>
        <taxon>Bacilli</taxon>
        <taxon>Bacillales</taxon>
        <taxon>Paenibacillaceae</taxon>
        <taxon>Paenibacillus</taxon>
    </lineage>
</organism>
<name>A0ABW9XJR7_9BACL</name>
<feature type="binding site" evidence="5">
    <location>
        <begin position="108"/>
        <end position="110"/>
    </location>
    <ligand>
        <name>GTP</name>
        <dbReference type="ChEBI" id="CHEBI:37565"/>
    </ligand>
</feature>
<dbReference type="InterPro" id="IPR045061">
    <property type="entry name" value="FtsZ/CetZ"/>
</dbReference>
<evidence type="ECO:0000259" key="9">
    <source>
        <dbReference type="SMART" id="SM00864"/>
    </source>
</evidence>
<dbReference type="SMART" id="SM00864">
    <property type="entry name" value="Tubulin"/>
    <property type="match status" value="1"/>
</dbReference>
<dbReference type="SUPFAM" id="SSF52490">
    <property type="entry name" value="Tubulin nucleotide-binding domain-like"/>
    <property type="match status" value="1"/>
</dbReference>
<dbReference type="PANTHER" id="PTHR30314:SF3">
    <property type="entry name" value="MITOCHONDRIAL DIVISION PROTEIN FSZA"/>
    <property type="match status" value="1"/>
</dbReference>
<dbReference type="InterPro" id="IPR024757">
    <property type="entry name" value="FtsZ_C"/>
</dbReference>
<dbReference type="PRINTS" id="PR00423">
    <property type="entry name" value="CELLDVISFTSZ"/>
</dbReference>
<dbReference type="Proteomes" id="UP000665561">
    <property type="component" value="Unassembled WGS sequence"/>
</dbReference>
<dbReference type="Gene3D" id="3.30.1330.20">
    <property type="entry name" value="Tubulin/FtsZ, C-terminal domain"/>
    <property type="match status" value="1"/>
</dbReference>
<evidence type="ECO:0000256" key="3">
    <source>
        <dbReference type="ARBA" id="ARBA00023134"/>
    </source>
</evidence>
<dbReference type="NCBIfam" id="TIGR00065">
    <property type="entry name" value="ftsZ"/>
    <property type="match status" value="1"/>
</dbReference>
<evidence type="ECO:0000256" key="5">
    <source>
        <dbReference type="HAMAP-Rule" id="MF_00909"/>
    </source>
</evidence>
<proteinExistence type="inferred from homology"/>
<evidence type="ECO:0000256" key="8">
    <source>
        <dbReference type="SAM" id="MobiDB-lite"/>
    </source>
</evidence>
<keyword evidence="4 5" id="KW-0717">Septation</keyword>
<dbReference type="HAMAP" id="MF_00909">
    <property type="entry name" value="FtsZ"/>
    <property type="match status" value="1"/>
</dbReference>
<dbReference type="PANTHER" id="PTHR30314">
    <property type="entry name" value="CELL DIVISION PROTEIN FTSZ-RELATED"/>
    <property type="match status" value="1"/>
</dbReference>
<reference evidence="11 12" key="1">
    <citation type="submission" date="2020-01" db="EMBL/GenBank/DDBJ databases">
        <title>Paenibacillus soybeanensis sp. nov. isolated from the nodules of soybean (Glycine max(L.) Merr).</title>
        <authorList>
            <person name="Wang H."/>
        </authorList>
    </citation>
    <scope>NUCLEOTIDE SEQUENCE [LARGE SCALE GENOMIC DNA]</scope>
    <source>
        <strain evidence="11 12">T1</strain>
    </source>
</reference>
<dbReference type="InterPro" id="IPR037103">
    <property type="entry name" value="Tubulin/FtsZ-like_C"/>
</dbReference>
<feature type="binding site" evidence="5">
    <location>
        <position position="187"/>
    </location>
    <ligand>
        <name>GTP</name>
        <dbReference type="ChEBI" id="CHEBI:37565"/>
    </ligand>
</feature>
<dbReference type="SMART" id="SM00865">
    <property type="entry name" value="Tubulin_C"/>
    <property type="match status" value="1"/>
</dbReference>
<dbReference type="InterPro" id="IPR008280">
    <property type="entry name" value="Tub_FtsZ_C"/>
</dbReference>
<dbReference type="PROSITE" id="PS01135">
    <property type="entry name" value="FTSZ_2"/>
    <property type="match status" value="1"/>
</dbReference>
<dbReference type="CDD" id="cd02201">
    <property type="entry name" value="FtsZ_type1"/>
    <property type="match status" value="1"/>
</dbReference>
<feature type="binding site" evidence="5">
    <location>
        <begin position="21"/>
        <end position="25"/>
    </location>
    <ligand>
        <name>GTP</name>
        <dbReference type="ChEBI" id="CHEBI:37565"/>
    </ligand>
</feature>
<evidence type="ECO:0000256" key="6">
    <source>
        <dbReference type="NCBIfam" id="TIGR00065"/>
    </source>
</evidence>
<evidence type="ECO:0000259" key="10">
    <source>
        <dbReference type="SMART" id="SM00865"/>
    </source>
</evidence>
<dbReference type="Gene3D" id="3.40.50.1440">
    <property type="entry name" value="Tubulin/FtsZ, GTPase domain"/>
    <property type="match status" value="1"/>
</dbReference>
<dbReference type="InterPro" id="IPR036525">
    <property type="entry name" value="Tubulin/FtsZ_GTPase_sf"/>
</dbReference>
<evidence type="ECO:0000256" key="4">
    <source>
        <dbReference type="ARBA" id="ARBA00023210"/>
    </source>
</evidence>
<keyword evidence="12" id="KW-1185">Reference proteome</keyword>
<sequence>MLEFDFDMEQMAQIKVIGVGGGGSNAVNRMIENGVRGVEFITVNTDAQALHMAKAEQKLQIGDKLTRGLGAGANPEVGKKAAEESRESVMNTLKGADMVFVTAGMGGGTGTGAAPVIAEIARECGALTVGVVTRPFTFEGRKRSGQAELGIEALKEKVDTLIVIPNDRLLEIVDKKTPMLEAFREADNVLKQAVQGISDLIAVPGLINLDFADVKTIMTERGSALMGIGNATGENRAAEAARKAIQSPLLETSIDGARGIIMNITGGSNLSLYEVNEAAEIVISASDPDVNMIFGASIDENLKEEIKVTVIATGFEHRGAQPLRRPTVGTQHNEAPAASEPPRQPAAGNGPKPFGTPVSSDQLDIPAFLRNRRNNDR</sequence>
<keyword evidence="5 7" id="KW-0131">Cell cycle</keyword>
<keyword evidence="5 7" id="KW-0132">Cell division</keyword>
<gene>
    <name evidence="5 11" type="primary">ftsZ</name>
    <name evidence="11" type="ORF">GT019_02785</name>
</gene>
<keyword evidence="3 5" id="KW-0342">GTP-binding</keyword>
<evidence type="ECO:0000256" key="7">
    <source>
        <dbReference type="RuleBase" id="RU000631"/>
    </source>
</evidence>
<dbReference type="Pfam" id="PF00091">
    <property type="entry name" value="Tubulin"/>
    <property type="match status" value="1"/>
</dbReference>
<feature type="domain" description="Tubulin/FtsZ 2-layer sandwich" evidence="10">
    <location>
        <begin position="207"/>
        <end position="324"/>
    </location>
</feature>
<evidence type="ECO:0000256" key="2">
    <source>
        <dbReference type="ARBA" id="ARBA00022741"/>
    </source>
</evidence>
<dbReference type="SUPFAM" id="SSF55307">
    <property type="entry name" value="Tubulin C-terminal domain-like"/>
    <property type="match status" value="1"/>
</dbReference>
<dbReference type="PROSITE" id="PS01134">
    <property type="entry name" value="FTSZ_1"/>
    <property type="match status" value="1"/>
</dbReference>
<comment type="subunit">
    <text evidence="5">Homodimer. Polymerizes to form a dynamic ring structure in a strictly GTP-dependent manner. Interacts directly with several other division proteins.</text>
</comment>